<sequence>MQRAQRAKQAKRAKANWLALGLAIALVWVMAVELVSLMGQGPFPGASAGATPAKNAALFPELADDPQALEWRLHGSFKDLEGPDGFYAYDQAGERVYKVDDLVLGLEEVGRVVKVKKTRNLAGMAAGVEEELMVVDENGRRKGTIEGNAYYPE</sequence>
<comment type="caution">
    <text evidence="1">The sequence shown here is derived from an EMBL/GenBank/DDBJ whole genome shotgun (WGS) entry which is preliminary data.</text>
</comment>
<reference evidence="1" key="1">
    <citation type="journal article" date="2020" name="bioRxiv">
        <title>A rank-normalized archaeal taxonomy based on genome phylogeny resolves widespread incomplete and uneven classifications.</title>
        <authorList>
            <person name="Rinke C."/>
            <person name="Chuvochina M."/>
            <person name="Mussig A.J."/>
            <person name="Chaumeil P.-A."/>
            <person name="Waite D.W."/>
            <person name="Whitman W.B."/>
            <person name="Parks D.H."/>
            <person name="Hugenholtz P."/>
        </authorList>
    </citation>
    <scope>NUCLEOTIDE SEQUENCE</scope>
    <source>
        <strain evidence="1">UBA10219</strain>
    </source>
</reference>
<protein>
    <submittedName>
        <fullName evidence="1">Uncharacterized protein</fullName>
    </submittedName>
</protein>
<dbReference type="EMBL" id="JAGVWE010000005">
    <property type="protein sequence ID" value="MBS3063344.1"/>
    <property type="molecule type" value="Genomic_DNA"/>
</dbReference>
<organism evidence="1 3">
    <name type="scientific">Candidatus Iainarchaeum sp</name>
    <dbReference type="NCBI Taxonomy" id="3101447"/>
    <lineage>
        <taxon>Archaea</taxon>
        <taxon>Candidatus Iainarchaeota</taxon>
        <taxon>Candidatus Iainarchaeia</taxon>
        <taxon>Candidatus Iainarchaeales</taxon>
        <taxon>Candidatus Iainarchaeaceae</taxon>
        <taxon>Candidatus Iainarchaeum</taxon>
    </lineage>
</organism>
<evidence type="ECO:0000313" key="3">
    <source>
        <dbReference type="Proteomes" id="UP000564964"/>
    </source>
</evidence>
<evidence type="ECO:0000313" key="2">
    <source>
        <dbReference type="EMBL" id="MBS3063344.1"/>
    </source>
</evidence>
<accession>A0A7J4JKJ7</accession>
<reference evidence="2" key="2">
    <citation type="submission" date="2021-03" db="EMBL/GenBank/DDBJ databases">
        <authorList>
            <person name="Jaffe A."/>
        </authorList>
    </citation>
    <scope>NUCLEOTIDE SEQUENCE</scope>
    <source>
        <strain evidence="2">RIFCSPLOWO2_01_FULL_58_19</strain>
    </source>
</reference>
<name>A0A7J4JKJ7_9ARCH</name>
<evidence type="ECO:0000313" key="1">
    <source>
        <dbReference type="EMBL" id="HIH15786.1"/>
    </source>
</evidence>
<proteinExistence type="predicted"/>
<gene>
    <name evidence="1" type="ORF">HA252_00050</name>
    <name evidence="2" type="ORF">J4203_05730</name>
</gene>
<reference evidence="2" key="3">
    <citation type="submission" date="2021-05" db="EMBL/GenBank/DDBJ databases">
        <title>Protein family content uncovers lineage relationships and bacterial pathway maintenance mechanisms in DPANN archaea.</title>
        <authorList>
            <person name="Castelle C.J."/>
            <person name="Meheust R."/>
            <person name="Jaffe A.L."/>
            <person name="Seitz K."/>
            <person name="Gong X."/>
            <person name="Baker B.J."/>
            <person name="Banfield J.F."/>
        </authorList>
    </citation>
    <scope>NUCLEOTIDE SEQUENCE</scope>
    <source>
        <strain evidence="2">RIFCSPLOWO2_01_FULL_58_19</strain>
    </source>
</reference>
<dbReference type="Proteomes" id="UP000564964">
    <property type="component" value="Unassembled WGS sequence"/>
</dbReference>
<dbReference type="Proteomes" id="UP000678237">
    <property type="component" value="Unassembled WGS sequence"/>
</dbReference>
<dbReference type="AlphaFoldDB" id="A0A7J4JKJ7"/>
<dbReference type="EMBL" id="DUGH01000002">
    <property type="protein sequence ID" value="HIH15786.1"/>
    <property type="molecule type" value="Genomic_DNA"/>
</dbReference>